<dbReference type="Gene3D" id="1.10.238.10">
    <property type="entry name" value="EF-hand"/>
    <property type="match status" value="1"/>
</dbReference>
<dbReference type="InterPro" id="IPR002048">
    <property type="entry name" value="EF_hand_dom"/>
</dbReference>
<evidence type="ECO:0000313" key="5">
    <source>
        <dbReference type="EMBL" id="KAF2756555.1"/>
    </source>
</evidence>
<accession>A0A6A6W1X7</accession>
<dbReference type="SMART" id="SM00054">
    <property type="entry name" value="EFh"/>
    <property type="match status" value="2"/>
</dbReference>
<keyword evidence="2" id="KW-0106">Calcium</keyword>
<dbReference type="OrthoDB" id="429467at2759"/>
<feature type="compositionally biased region" description="Polar residues" evidence="3">
    <location>
        <begin position="104"/>
        <end position="113"/>
    </location>
</feature>
<feature type="compositionally biased region" description="Polar residues" evidence="3">
    <location>
        <begin position="34"/>
        <end position="60"/>
    </location>
</feature>
<dbReference type="InterPro" id="IPR018247">
    <property type="entry name" value="EF_Hand_1_Ca_BS"/>
</dbReference>
<reference evidence="5" key="1">
    <citation type="journal article" date="2020" name="Stud. Mycol.">
        <title>101 Dothideomycetes genomes: a test case for predicting lifestyles and emergence of pathogens.</title>
        <authorList>
            <person name="Haridas S."/>
            <person name="Albert R."/>
            <person name="Binder M."/>
            <person name="Bloem J."/>
            <person name="Labutti K."/>
            <person name="Salamov A."/>
            <person name="Andreopoulos B."/>
            <person name="Baker S."/>
            <person name="Barry K."/>
            <person name="Bills G."/>
            <person name="Bluhm B."/>
            <person name="Cannon C."/>
            <person name="Castanera R."/>
            <person name="Culley D."/>
            <person name="Daum C."/>
            <person name="Ezra D."/>
            <person name="Gonzalez J."/>
            <person name="Henrissat B."/>
            <person name="Kuo A."/>
            <person name="Liang C."/>
            <person name="Lipzen A."/>
            <person name="Lutzoni F."/>
            <person name="Magnuson J."/>
            <person name="Mondo S."/>
            <person name="Nolan M."/>
            <person name="Ohm R."/>
            <person name="Pangilinan J."/>
            <person name="Park H.-J."/>
            <person name="Ramirez L."/>
            <person name="Alfaro M."/>
            <person name="Sun H."/>
            <person name="Tritt A."/>
            <person name="Yoshinaga Y."/>
            <person name="Zwiers L.-H."/>
            <person name="Turgeon B."/>
            <person name="Goodwin S."/>
            <person name="Spatafora J."/>
            <person name="Crous P."/>
            <person name="Grigoriev I."/>
        </authorList>
    </citation>
    <scope>NUCLEOTIDE SEQUENCE</scope>
    <source>
        <strain evidence="5">CBS 121739</strain>
    </source>
</reference>
<dbReference type="PROSITE" id="PS50222">
    <property type="entry name" value="EF_HAND_2"/>
    <property type="match status" value="2"/>
</dbReference>
<evidence type="ECO:0000256" key="2">
    <source>
        <dbReference type="ARBA" id="ARBA00022837"/>
    </source>
</evidence>
<dbReference type="Pfam" id="PF13405">
    <property type="entry name" value="EF-hand_6"/>
    <property type="match status" value="1"/>
</dbReference>
<dbReference type="InterPro" id="IPR050403">
    <property type="entry name" value="Myosin_RLC"/>
</dbReference>
<dbReference type="GO" id="GO:0005509">
    <property type="term" value="F:calcium ion binding"/>
    <property type="evidence" value="ECO:0007669"/>
    <property type="project" value="InterPro"/>
</dbReference>
<evidence type="ECO:0000256" key="1">
    <source>
        <dbReference type="ARBA" id="ARBA00022737"/>
    </source>
</evidence>
<dbReference type="AlphaFoldDB" id="A0A6A6W1X7"/>
<dbReference type="InterPro" id="IPR011992">
    <property type="entry name" value="EF-hand-dom_pair"/>
</dbReference>
<feature type="domain" description="EF-hand" evidence="4">
    <location>
        <begin position="149"/>
        <end position="184"/>
    </location>
</feature>
<dbReference type="PANTHER" id="PTHR23049">
    <property type="entry name" value="MYOSIN REGULATORY LIGHT CHAIN 2"/>
    <property type="match status" value="1"/>
</dbReference>
<feature type="region of interest" description="Disordered" evidence="3">
    <location>
        <begin position="1"/>
        <end position="143"/>
    </location>
</feature>
<proteinExistence type="predicted"/>
<dbReference type="EMBL" id="ML996575">
    <property type="protein sequence ID" value="KAF2756555.1"/>
    <property type="molecule type" value="Genomic_DNA"/>
</dbReference>
<feature type="compositionally biased region" description="Polar residues" evidence="3">
    <location>
        <begin position="69"/>
        <end position="94"/>
    </location>
</feature>
<evidence type="ECO:0000256" key="3">
    <source>
        <dbReference type="SAM" id="MobiDB-lite"/>
    </source>
</evidence>
<feature type="compositionally biased region" description="Polar residues" evidence="3">
    <location>
        <begin position="1"/>
        <end position="24"/>
    </location>
</feature>
<sequence>MFQATPPNTNPIRPSPLSFNSPSRASPFRRPNSPLAQSPTTTGNHRNSVSYLKNPSTPSGLSPEKSYSPLRNSTNVRPDEANSTIPSWKTTRGTTAPPDVPASPTRTTSNFSDATVRPLQATPRGTPTRDTFGGRAGGSADNITKVPAPLLHSLRESFSVLDRSNSGTVSNADVSATLTQLGLDSTSQAYLPPASSPINLSTYLNTLSSLIAPLSQPSELLAAFAAFDDDDSGQIDLEELKDALMHTAPEPGERRLSEREFESVVGDFSGRRAFGKGGMGKSKRGDVFRYQEFVGGIVGGADGKDGGKMA</sequence>
<dbReference type="Proteomes" id="UP000799437">
    <property type="component" value="Unassembled WGS sequence"/>
</dbReference>
<dbReference type="SUPFAM" id="SSF47473">
    <property type="entry name" value="EF-hand"/>
    <property type="match status" value="1"/>
</dbReference>
<evidence type="ECO:0000259" key="4">
    <source>
        <dbReference type="PROSITE" id="PS50222"/>
    </source>
</evidence>
<protein>
    <recommendedName>
        <fullName evidence="4">EF-hand domain-containing protein</fullName>
    </recommendedName>
</protein>
<evidence type="ECO:0000313" key="6">
    <source>
        <dbReference type="Proteomes" id="UP000799437"/>
    </source>
</evidence>
<keyword evidence="1" id="KW-0677">Repeat</keyword>
<feature type="domain" description="EF-hand" evidence="4">
    <location>
        <begin position="215"/>
        <end position="250"/>
    </location>
</feature>
<organism evidence="5 6">
    <name type="scientific">Pseudovirgaria hyperparasitica</name>
    <dbReference type="NCBI Taxonomy" id="470096"/>
    <lineage>
        <taxon>Eukaryota</taxon>
        <taxon>Fungi</taxon>
        <taxon>Dikarya</taxon>
        <taxon>Ascomycota</taxon>
        <taxon>Pezizomycotina</taxon>
        <taxon>Dothideomycetes</taxon>
        <taxon>Dothideomycetes incertae sedis</taxon>
        <taxon>Acrospermales</taxon>
        <taxon>Acrospermaceae</taxon>
        <taxon>Pseudovirgaria</taxon>
    </lineage>
</organism>
<gene>
    <name evidence="5" type="ORF">EJ05DRAFT_67511</name>
</gene>
<dbReference type="GeneID" id="54490930"/>
<name>A0A6A6W1X7_9PEZI</name>
<dbReference type="PROSITE" id="PS00018">
    <property type="entry name" value="EF_HAND_1"/>
    <property type="match status" value="2"/>
</dbReference>
<keyword evidence="6" id="KW-1185">Reference proteome</keyword>
<dbReference type="RefSeq" id="XP_033599006.1">
    <property type="nucleotide sequence ID" value="XM_033749876.1"/>
</dbReference>